<sequence length="221" mass="25966">MIHESYNWKKELYNSFLTIAKFRHSKRITEQSQVKVEKALLIGAYITRKLDDAQKIPQDFLTKKEQLGFYESKGTIIDLMNRHKIDTHYSFDKVIKSEKDWRFIINQIIHSFSLFFSNDSSDKLDGFLFNSDMTKKQALFFLPLETILTIFLTISEGEITCSHFQRQVLCNDSHGKQKFGEIKLTKTVYSYPDNFDIKIAIANSLKGEIYRRENGNFKFNS</sequence>
<dbReference type="Proteomes" id="UP000283522">
    <property type="component" value="Unassembled WGS sequence"/>
</dbReference>
<dbReference type="RefSeq" id="WP_119476855.1">
    <property type="nucleotide sequence ID" value="NZ_QXML01000002.1"/>
</dbReference>
<organism evidence="1 2">
    <name type="scientific">Algoriphagus lacus</name>
    <dbReference type="NCBI Taxonomy" id="2056311"/>
    <lineage>
        <taxon>Bacteria</taxon>
        <taxon>Pseudomonadati</taxon>
        <taxon>Bacteroidota</taxon>
        <taxon>Cytophagia</taxon>
        <taxon>Cytophagales</taxon>
        <taxon>Cyclobacteriaceae</taxon>
        <taxon>Algoriphagus</taxon>
    </lineage>
</organism>
<accession>A0A418PUQ8</accession>
<evidence type="ECO:0000313" key="2">
    <source>
        <dbReference type="Proteomes" id="UP000283522"/>
    </source>
</evidence>
<dbReference type="EMBL" id="QXML01000002">
    <property type="protein sequence ID" value="RIW17418.1"/>
    <property type="molecule type" value="Genomic_DNA"/>
</dbReference>
<dbReference type="AlphaFoldDB" id="A0A418PUQ8"/>
<reference evidence="1 2" key="1">
    <citation type="submission" date="2018-09" db="EMBL/GenBank/DDBJ databases">
        <authorList>
            <person name="Wang X."/>
            <person name="Du Z."/>
        </authorList>
    </citation>
    <scope>NUCLEOTIDE SEQUENCE [LARGE SCALE GENOMIC DNA]</scope>
    <source>
        <strain evidence="1 2">N3</strain>
    </source>
</reference>
<gene>
    <name evidence="1" type="ORF">D0X99_06745</name>
</gene>
<proteinExistence type="predicted"/>
<keyword evidence="2" id="KW-1185">Reference proteome</keyword>
<comment type="caution">
    <text evidence="1">The sequence shown here is derived from an EMBL/GenBank/DDBJ whole genome shotgun (WGS) entry which is preliminary data.</text>
</comment>
<protein>
    <submittedName>
        <fullName evidence="1">Uncharacterized protein</fullName>
    </submittedName>
</protein>
<name>A0A418PUQ8_9BACT</name>
<dbReference type="OrthoDB" id="1496033at2"/>
<evidence type="ECO:0000313" key="1">
    <source>
        <dbReference type="EMBL" id="RIW17418.1"/>
    </source>
</evidence>